<proteinExistence type="predicted"/>
<comment type="caution">
    <text evidence="1">The sequence shown here is derived from an EMBL/GenBank/DDBJ whole genome shotgun (WGS) entry which is preliminary data.</text>
</comment>
<dbReference type="EMBL" id="JABBWK010000043">
    <property type="protein sequence ID" value="KAG1897908.1"/>
    <property type="molecule type" value="Genomic_DNA"/>
</dbReference>
<protein>
    <submittedName>
        <fullName evidence="1">Uncharacterized protein</fullName>
    </submittedName>
</protein>
<keyword evidence="2" id="KW-1185">Reference proteome</keyword>
<organism evidence="1 2">
    <name type="scientific">Suillus fuscotomentosus</name>
    <dbReference type="NCBI Taxonomy" id="1912939"/>
    <lineage>
        <taxon>Eukaryota</taxon>
        <taxon>Fungi</taxon>
        <taxon>Dikarya</taxon>
        <taxon>Basidiomycota</taxon>
        <taxon>Agaricomycotina</taxon>
        <taxon>Agaricomycetes</taxon>
        <taxon>Agaricomycetidae</taxon>
        <taxon>Boletales</taxon>
        <taxon>Suillineae</taxon>
        <taxon>Suillaceae</taxon>
        <taxon>Suillus</taxon>
    </lineage>
</organism>
<name>A0AAD4E1B1_9AGAM</name>
<dbReference type="RefSeq" id="XP_041223484.1">
    <property type="nucleotide sequence ID" value="XM_041362312.1"/>
</dbReference>
<sequence length="108" mass="12394">MWFSNRASQVFDALVQFQLSIKCVFTHSIAALPSRPLSSILRSFVLNNLAFSLRDRWLQQGITFDLDEAIEHNRAALGLLPRCHSNRVFVFVTWSINSLKTDHRKSCS</sequence>
<gene>
    <name evidence="1" type="ORF">F5891DRAFT_1046705</name>
</gene>
<accession>A0AAD4E1B1</accession>
<evidence type="ECO:0000313" key="2">
    <source>
        <dbReference type="Proteomes" id="UP001195769"/>
    </source>
</evidence>
<dbReference type="AlphaFoldDB" id="A0AAD4E1B1"/>
<evidence type="ECO:0000313" key="1">
    <source>
        <dbReference type="EMBL" id="KAG1897908.1"/>
    </source>
</evidence>
<dbReference type="Proteomes" id="UP001195769">
    <property type="component" value="Unassembled WGS sequence"/>
</dbReference>
<reference evidence="1" key="1">
    <citation type="journal article" date="2020" name="New Phytol.">
        <title>Comparative genomics reveals dynamic genome evolution in host specialist ectomycorrhizal fungi.</title>
        <authorList>
            <person name="Lofgren L.A."/>
            <person name="Nguyen N.H."/>
            <person name="Vilgalys R."/>
            <person name="Ruytinx J."/>
            <person name="Liao H.L."/>
            <person name="Branco S."/>
            <person name="Kuo A."/>
            <person name="LaButti K."/>
            <person name="Lipzen A."/>
            <person name="Andreopoulos W."/>
            <person name="Pangilinan J."/>
            <person name="Riley R."/>
            <person name="Hundley H."/>
            <person name="Na H."/>
            <person name="Barry K."/>
            <person name="Grigoriev I.V."/>
            <person name="Stajich J.E."/>
            <person name="Kennedy P.G."/>
        </authorList>
    </citation>
    <scope>NUCLEOTIDE SEQUENCE</scope>
    <source>
        <strain evidence="1">FC203</strain>
    </source>
</reference>
<dbReference type="GeneID" id="64656610"/>